<feature type="region of interest" description="Disordered" evidence="1">
    <location>
        <begin position="1"/>
        <end position="21"/>
    </location>
</feature>
<reference evidence="2 3" key="1">
    <citation type="submission" date="2014-04" db="EMBL/GenBank/DDBJ databases">
        <authorList>
            <consortium name="DOE Joint Genome Institute"/>
            <person name="Kuo A."/>
            <person name="Kohler A."/>
            <person name="Nagy L.G."/>
            <person name="Floudas D."/>
            <person name="Copeland A."/>
            <person name="Barry K.W."/>
            <person name="Cichocki N."/>
            <person name="Veneault-Fourrey C."/>
            <person name="LaButti K."/>
            <person name="Lindquist E.A."/>
            <person name="Lipzen A."/>
            <person name="Lundell T."/>
            <person name="Morin E."/>
            <person name="Murat C."/>
            <person name="Sun H."/>
            <person name="Tunlid A."/>
            <person name="Henrissat B."/>
            <person name="Grigoriev I.V."/>
            <person name="Hibbett D.S."/>
            <person name="Martin F."/>
            <person name="Nordberg H.P."/>
            <person name="Cantor M.N."/>
            <person name="Hua S.X."/>
        </authorList>
    </citation>
    <scope>NUCLEOTIDE SEQUENCE [LARGE SCALE GENOMIC DNA]</scope>
    <source>
        <strain evidence="2 3">Foug A</strain>
    </source>
</reference>
<dbReference type="Proteomes" id="UP000053989">
    <property type="component" value="Unassembled WGS sequence"/>
</dbReference>
<gene>
    <name evidence="2" type="ORF">SCLCIDRAFT_21392</name>
</gene>
<dbReference type="AlphaFoldDB" id="A0A0C3AQ38"/>
<dbReference type="EMBL" id="KN822014">
    <property type="protein sequence ID" value="KIM67072.1"/>
    <property type="molecule type" value="Genomic_DNA"/>
</dbReference>
<sequence>MSFDFQEADQTSSNDVPTHFGGDHPLGLPLIMELEAKGYIVITSVSSPEGVSAIERKSHGFIRDLVLDSNESGTIPILLRS</sequence>
<dbReference type="OrthoDB" id="5308060at2759"/>
<accession>A0A0C3AQ38</accession>
<protein>
    <submittedName>
        <fullName evidence="2">Uncharacterized protein</fullName>
    </submittedName>
</protein>
<keyword evidence="3" id="KW-1185">Reference proteome</keyword>
<evidence type="ECO:0000313" key="2">
    <source>
        <dbReference type="EMBL" id="KIM67072.1"/>
    </source>
</evidence>
<dbReference type="STRING" id="1036808.A0A0C3AQ38"/>
<dbReference type="HOGENOM" id="CLU_2575240_0_0_1"/>
<evidence type="ECO:0000313" key="3">
    <source>
        <dbReference type="Proteomes" id="UP000053989"/>
    </source>
</evidence>
<proteinExistence type="predicted"/>
<organism evidence="2 3">
    <name type="scientific">Scleroderma citrinum Foug A</name>
    <dbReference type="NCBI Taxonomy" id="1036808"/>
    <lineage>
        <taxon>Eukaryota</taxon>
        <taxon>Fungi</taxon>
        <taxon>Dikarya</taxon>
        <taxon>Basidiomycota</taxon>
        <taxon>Agaricomycotina</taxon>
        <taxon>Agaricomycetes</taxon>
        <taxon>Agaricomycetidae</taxon>
        <taxon>Boletales</taxon>
        <taxon>Sclerodermatineae</taxon>
        <taxon>Sclerodermataceae</taxon>
        <taxon>Scleroderma</taxon>
    </lineage>
</organism>
<evidence type="ECO:0000256" key="1">
    <source>
        <dbReference type="SAM" id="MobiDB-lite"/>
    </source>
</evidence>
<reference evidence="3" key="2">
    <citation type="submission" date="2015-01" db="EMBL/GenBank/DDBJ databases">
        <title>Evolutionary Origins and Diversification of the Mycorrhizal Mutualists.</title>
        <authorList>
            <consortium name="DOE Joint Genome Institute"/>
            <consortium name="Mycorrhizal Genomics Consortium"/>
            <person name="Kohler A."/>
            <person name="Kuo A."/>
            <person name="Nagy L.G."/>
            <person name="Floudas D."/>
            <person name="Copeland A."/>
            <person name="Barry K.W."/>
            <person name="Cichocki N."/>
            <person name="Veneault-Fourrey C."/>
            <person name="LaButti K."/>
            <person name="Lindquist E.A."/>
            <person name="Lipzen A."/>
            <person name="Lundell T."/>
            <person name="Morin E."/>
            <person name="Murat C."/>
            <person name="Riley R."/>
            <person name="Ohm R."/>
            <person name="Sun H."/>
            <person name="Tunlid A."/>
            <person name="Henrissat B."/>
            <person name="Grigoriev I.V."/>
            <person name="Hibbett D.S."/>
            <person name="Martin F."/>
        </authorList>
    </citation>
    <scope>NUCLEOTIDE SEQUENCE [LARGE SCALE GENOMIC DNA]</scope>
    <source>
        <strain evidence="3">Foug A</strain>
    </source>
</reference>
<dbReference type="InParanoid" id="A0A0C3AQ38"/>
<name>A0A0C3AQ38_9AGAM</name>